<proteinExistence type="predicted"/>
<accession>A0ABX8BHI4</accession>
<sequence length="337" mass="36218">MLHTLIVGLGRSGRGLHAPSLAKARAAARGLFAPGPVMGHDPLQPGAEGVTAVPSLEEAARRLPPRSTVVHLCTPPHLRAEPLERLARLGYRMVVVEKPLALDLAELAAIARLRRRWGLRLTVATPWTASALSARLLAVHRSGVFGRLRTLTVLQHKPRFTRTLESSGHPTAFDVEVPHALAVAVALAGDAEVAGAELDDMAFDGIRLPGLGAARMDLVHHTGVLTRIESDLTSPLRERRIVLEFDEAVLTGHYPCSDADHTAQLTVAAHGRGPTRSVFTDDALTAFWHRCYARFAQPARDLGDLPVHVEAVRLLAEAKDLCSARAAEQEVESAVGA</sequence>
<evidence type="ECO:0000259" key="1">
    <source>
        <dbReference type="Pfam" id="PF01408"/>
    </source>
</evidence>
<keyword evidence="3" id="KW-1185">Reference proteome</keyword>
<reference evidence="2 3" key="1">
    <citation type="submission" date="2021-05" db="EMBL/GenBank/DDBJ databases">
        <title>Direct Submission.</title>
        <authorList>
            <person name="Li K."/>
            <person name="Gao J."/>
        </authorList>
    </citation>
    <scope>NUCLEOTIDE SEQUENCE [LARGE SCALE GENOMIC DNA]</scope>
    <source>
        <strain evidence="2 3">Mg02</strain>
    </source>
</reference>
<dbReference type="Pfam" id="PF01408">
    <property type="entry name" value="GFO_IDH_MocA"/>
    <property type="match status" value="1"/>
</dbReference>
<dbReference type="InterPro" id="IPR036291">
    <property type="entry name" value="NAD(P)-bd_dom_sf"/>
</dbReference>
<dbReference type="InterPro" id="IPR000683">
    <property type="entry name" value="Gfo/Idh/MocA-like_OxRdtase_N"/>
</dbReference>
<name>A0ABX8BHI4_9ACTN</name>
<evidence type="ECO:0000313" key="2">
    <source>
        <dbReference type="EMBL" id="QUX20497.1"/>
    </source>
</evidence>
<organism evidence="2 3">
    <name type="scientific">Nocardiopsis changdeensis</name>
    <dbReference type="NCBI Taxonomy" id="2831969"/>
    <lineage>
        <taxon>Bacteria</taxon>
        <taxon>Bacillati</taxon>
        <taxon>Actinomycetota</taxon>
        <taxon>Actinomycetes</taxon>
        <taxon>Streptosporangiales</taxon>
        <taxon>Nocardiopsidaceae</taxon>
        <taxon>Nocardiopsis</taxon>
    </lineage>
</organism>
<dbReference type="Proteomes" id="UP000676079">
    <property type="component" value="Chromosome"/>
</dbReference>
<dbReference type="EMBL" id="CP074133">
    <property type="protein sequence ID" value="QUX20497.1"/>
    <property type="molecule type" value="Genomic_DNA"/>
</dbReference>
<dbReference type="RefSeq" id="WP_220561693.1">
    <property type="nucleotide sequence ID" value="NZ_CP074133.1"/>
</dbReference>
<protein>
    <submittedName>
        <fullName evidence="2">Gfo/Idh/MocA family oxidoreductase</fullName>
    </submittedName>
</protein>
<dbReference type="Gene3D" id="3.40.50.720">
    <property type="entry name" value="NAD(P)-binding Rossmann-like Domain"/>
    <property type="match status" value="1"/>
</dbReference>
<evidence type="ECO:0000313" key="3">
    <source>
        <dbReference type="Proteomes" id="UP000676079"/>
    </source>
</evidence>
<dbReference type="SUPFAM" id="SSF51735">
    <property type="entry name" value="NAD(P)-binding Rossmann-fold domains"/>
    <property type="match status" value="1"/>
</dbReference>
<gene>
    <name evidence="2" type="ORF">KGD84_18465</name>
</gene>
<feature type="domain" description="Gfo/Idh/MocA-like oxidoreductase N-terminal" evidence="1">
    <location>
        <begin position="3"/>
        <end position="124"/>
    </location>
</feature>